<proteinExistence type="predicted"/>
<organism evidence="2 3">
    <name type="scientific">Pseudonocardia kongjuensis</name>
    <dbReference type="NCBI Taxonomy" id="102227"/>
    <lineage>
        <taxon>Bacteria</taxon>
        <taxon>Bacillati</taxon>
        <taxon>Actinomycetota</taxon>
        <taxon>Actinomycetes</taxon>
        <taxon>Pseudonocardiales</taxon>
        <taxon>Pseudonocardiaceae</taxon>
        <taxon>Pseudonocardia</taxon>
    </lineage>
</organism>
<reference evidence="2 3" key="1">
    <citation type="journal article" date="2019" name="Int. J. Syst. Evol. Microbiol.">
        <title>The Global Catalogue of Microorganisms (GCM) 10K type strain sequencing project: providing services to taxonomists for standard genome sequencing and annotation.</title>
        <authorList>
            <consortium name="The Broad Institute Genomics Platform"/>
            <consortium name="The Broad Institute Genome Sequencing Center for Infectious Disease"/>
            <person name="Wu L."/>
            <person name="Ma J."/>
        </authorList>
    </citation>
    <scope>NUCLEOTIDE SEQUENCE [LARGE SCALE GENOMIC DNA]</scope>
    <source>
        <strain evidence="2 3">JCM 11896</strain>
    </source>
</reference>
<gene>
    <name evidence="2" type="ORF">GCM10009613_23980</name>
</gene>
<keyword evidence="3" id="KW-1185">Reference proteome</keyword>
<name>A0ABN1XR42_9PSEU</name>
<protein>
    <submittedName>
        <fullName evidence="2">Uncharacterized protein</fullName>
    </submittedName>
</protein>
<dbReference type="RefSeq" id="WP_344021515.1">
    <property type="nucleotide sequence ID" value="NZ_BAAAJK010000007.1"/>
</dbReference>
<evidence type="ECO:0000313" key="3">
    <source>
        <dbReference type="Proteomes" id="UP001501414"/>
    </source>
</evidence>
<dbReference type="Proteomes" id="UP001501414">
    <property type="component" value="Unassembled WGS sequence"/>
</dbReference>
<accession>A0ABN1XR42</accession>
<comment type="caution">
    <text evidence="2">The sequence shown here is derived from an EMBL/GenBank/DDBJ whole genome shotgun (WGS) entry which is preliminary data.</text>
</comment>
<sequence length="56" mass="6329">MSRYSNRNPVTYVHPCVHHSSPDTQQEVMMNTADSTATRADVEEHEDEGNIVRGLD</sequence>
<evidence type="ECO:0000313" key="2">
    <source>
        <dbReference type="EMBL" id="GAA1387749.1"/>
    </source>
</evidence>
<feature type="region of interest" description="Disordered" evidence="1">
    <location>
        <begin position="1"/>
        <end position="22"/>
    </location>
</feature>
<evidence type="ECO:0000256" key="1">
    <source>
        <dbReference type="SAM" id="MobiDB-lite"/>
    </source>
</evidence>
<dbReference type="EMBL" id="BAAAJK010000007">
    <property type="protein sequence ID" value="GAA1387749.1"/>
    <property type="molecule type" value="Genomic_DNA"/>
</dbReference>
<feature type="region of interest" description="Disordered" evidence="1">
    <location>
        <begin position="37"/>
        <end position="56"/>
    </location>
</feature>